<keyword evidence="4" id="KW-0804">Transcription</keyword>
<feature type="domain" description="RNA polymerase sigma-70 region 4" evidence="7">
    <location>
        <begin position="203"/>
        <end position="252"/>
    </location>
</feature>
<feature type="domain" description="RNA polymerase sigma-70 region 2" evidence="6">
    <location>
        <begin position="43"/>
        <end position="108"/>
    </location>
</feature>
<dbReference type="CDD" id="cd06171">
    <property type="entry name" value="Sigma70_r4"/>
    <property type="match status" value="1"/>
</dbReference>
<dbReference type="NCBIfam" id="TIGR02937">
    <property type="entry name" value="sigma70-ECF"/>
    <property type="match status" value="1"/>
</dbReference>
<evidence type="ECO:0000259" key="7">
    <source>
        <dbReference type="Pfam" id="PF04545"/>
    </source>
</evidence>
<dbReference type="InterPro" id="IPR007624">
    <property type="entry name" value="RNA_pol_sigma70_r3"/>
</dbReference>
<evidence type="ECO:0000256" key="1">
    <source>
        <dbReference type="ARBA" id="ARBA00023015"/>
    </source>
</evidence>
<keyword evidence="2" id="KW-0731">Sigma factor</keyword>
<evidence type="ECO:0008006" key="10">
    <source>
        <dbReference type="Google" id="ProtNLM"/>
    </source>
</evidence>
<dbReference type="InterPro" id="IPR007627">
    <property type="entry name" value="RNA_pol_sigma70_r2"/>
</dbReference>
<dbReference type="EMBL" id="BAABKM010000002">
    <property type="protein sequence ID" value="GAA4698761.1"/>
    <property type="molecule type" value="Genomic_DNA"/>
</dbReference>
<evidence type="ECO:0000256" key="4">
    <source>
        <dbReference type="ARBA" id="ARBA00023163"/>
    </source>
</evidence>
<dbReference type="Pfam" id="PF04539">
    <property type="entry name" value="Sigma70_r3"/>
    <property type="match status" value="1"/>
</dbReference>
<evidence type="ECO:0000259" key="6">
    <source>
        <dbReference type="Pfam" id="PF04542"/>
    </source>
</evidence>
<sequence>MPAAPTAVPNETRSETTARLFAERRDADAGERAQIDEALIRLNMKVAVDATRRFRSRGIATDDLEQVAYLGLVKAVRGFDPDRGFDFLSFAIPTIRGEVRRHFRDLGWMVRPPRSIQETQSKIIGCESELFQIHGRAPRPSEIAAHLGLELDAVVEALGATGCFAPVSLDAPVGADDESLTQRLGGLDHDFDVAEARAVLAPLLARLTPRERKIVELRFFRGATQSEIGKEIGVTQMQVSRLLTRLMSRMREQLEVPSAA</sequence>
<dbReference type="RefSeq" id="WP_345520499.1">
    <property type="nucleotide sequence ID" value="NZ_BAABKM010000002.1"/>
</dbReference>
<dbReference type="InterPro" id="IPR014284">
    <property type="entry name" value="RNA_pol_sigma-70_dom"/>
</dbReference>
<dbReference type="Gene3D" id="1.20.120.1810">
    <property type="match status" value="1"/>
</dbReference>
<dbReference type="InterPro" id="IPR013325">
    <property type="entry name" value="RNA_pol_sigma_r2"/>
</dbReference>
<comment type="caution">
    <text evidence="8">The sequence shown here is derived from an EMBL/GenBank/DDBJ whole genome shotgun (WGS) entry which is preliminary data.</text>
</comment>
<dbReference type="PANTHER" id="PTHR30385">
    <property type="entry name" value="SIGMA FACTOR F FLAGELLAR"/>
    <property type="match status" value="1"/>
</dbReference>
<dbReference type="Gene3D" id="1.20.140.160">
    <property type="match status" value="1"/>
</dbReference>
<evidence type="ECO:0000256" key="2">
    <source>
        <dbReference type="ARBA" id="ARBA00023082"/>
    </source>
</evidence>
<dbReference type="Pfam" id="PF04542">
    <property type="entry name" value="Sigma70_r2"/>
    <property type="match status" value="1"/>
</dbReference>
<reference evidence="9" key="1">
    <citation type="journal article" date="2019" name="Int. J. Syst. Evol. Microbiol.">
        <title>The Global Catalogue of Microorganisms (GCM) 10K type strain sequencing project: providing services to taxonomists for standard genome sequencing and annotation.</title>
        <authorList>
            <consortium name="The Broad Institute Genomics Platform"/>
            <consortium name="The Broad Institute Genome Sequencing Center for Infectious Disease"/>
            <person name="Wu L."/>
            <person name="Ma J."/>
        </authorList>
    </citation>
    <scope>NUCLEOTIDE SEQUENCE [LARGE SCALE GENOMIC DNA]</scope>
    <source>
        <strain evidence="9">JCM 18531</strain>
    </source>
</reference>
<gene>
    <name evidence="8" type="ORF">GCM10023349_13720</name>
</gene>
<keyword evidence="1" id="KW-0805">Transcription regulation</keyword>
<organism evidence="8 9">
    <name type="scientific">Nocardioides conyzicola</name>
    <dbReference type="NCBI Taxonomy" id="1651781"/>
    <lineage>
        <taxon>Bacteria</taxon>
        <taxon>Bacillati</taxon>
        <taxon>Actinomycetota</taxon>
        <taxon>Actinomycetes</taxon>
        <taxon>Propionibacteriales</taxon>
        <taxon>Nocardioidaceae</taxon>
        <taxon>Nocardioides</taxon>
    </lineage>
</organism>
<dbReference type="SUPFAM" id="SSF88659">
    <property type="entry name" value="Sigma3 and sigma4 domains of RNA polymerase sigma factors"/>
    <property type="match status" value="2"/>
</dbReference>
<proteinExistence type="predicted"/>
<accession>A0ABP8X1T2</accession>
<evidence type="ECO:0000313" key="9">
    <source>
        <dbReference type="Proteomes" id="UP001499974"/>
    </source>
</evidence>
<feature type="domain" description="RNA polymerase sigma-70 region 3" evidence="5">
    <location>
        <begin position="119"/>
        <end position="180"/>
    </location>
</feature>
<keyword evidence="3" id="KW-0238">DNA-binding</keyword>
<evidence type="ECO:0000256" key="3">
    <source>
        <dbReference type="ARBA" id="ARBA00023125"/>
    </source>
</evidence>
<dbReference type="InterPro" id="IPR013324">
    <property type="entry name" value="RNA_pol_sigma_r3/r4-like"/>
</dbReference>
<dbReference type="PANTHER" id="PTHR30385:SF4">
    <property type="entry name" value="RNA POLYMERASE SIGMA-E FACTOR"/>
    <property type="match status" value="1"/>
</dbReference>
<dbReference type="SUPFAM" id="SSF88946">
    <property type="entry name" value="Sigma2 domain of RNA polymerase sigma factors"/>
    <property type="match status" value="1"/>
</dbReference>
<dbReference type="Pfam" id="PF04545">
    <property type="entry name" value="Sigma70_r4"/>
    <property type="match status" value="1"/>
</dbReference>
<evidence type="ECO:0000259" key="5">
    <source>
        <dbReference type="Pfam" id="PF04539"/>
    </source>
</evidence>
<dbReference type="InterPro" id="IPR000943">
    <property type="entry name" value="RNA_pol_sigma70"/>
</dbReference>
<evidence type="ECO:0000313" key="8">
    <source>
        <dbReference type="EMBL" id="GAA4698761.1"/>
    </source>
</evidence>
<dbReference type="Proteomes" id="UP001499974">
    <property type="component" value="Unassembled WGS sequence"/>
</dbReference>
<keyword evidence="9" id="KW-1185">Reference proteome</keyword>
<protein>
    <recommendedName>
        <fullName evidence="10">SigB/SigF/SigG family RNA polymerase sigma factor</fullName>
    </recommendedName>
</protein>
<dbReference type="PRINTS" id="PR00046">
    <property type="entry name" value="SIGMA70FCT"/>
</dbReference>
<name>A0ABP8X1T2_9ACTN</name>
<dbReference type="InterPro" id="IPR007630">
    <property type="entry name" value="RNA_pol_sigma70_r4"/>
</dbReference>